<keyword evidence="1" id="KW-0472">Membrane</keyword>
<dbReference type="GO" id="GO:0005789">
    <property type="term" value="C:endoplasmic reticulum membrane"/>
    <property type="evidence" value="ECO:0007669"/>
    <property type="project" value="UniProtKB-SubCell"/>
</dbReference>
<keyword evidence="1" id="KW-0378">Hydrolase</keyword>
<dbReference type="AlphaFoldDB" id="A0A7I8KKV4"/>
<keyword evidence="1" id="KW-0813">Transport</keyword>
<keyword evidence="1" id="KW-0653">Protein transport</keyword>
<comment type="subcellular location">
    <subcellularLocation>
        <location evidence="1">Endoplasmic reticulum membrane</location>
    </subcellularLocation>
</comment>
<feature type="transmembrane region" description="Helical" evidence="1">
    <location>
        <begin position="731"/>
        <end position="750"/>
    </location>
</feature>
<feature type="transmembrane region" description="Helical" evidence="1">
    <location>
        <begin position="804"/>
        <end position="837"/>
    </location>
</feature>
<dbReference type="PANTHER" id="PTHR47346">
    <property type="entry name" value="HYDROLASES, ACTING ON ESTER BOND"/>
    <property type="match status" value="1"/>
</dbReference>
<feature type="transmembrane region" description="Helical" evidence="1">
    <location>
        <begin position="1008"/>
        <end position="1030"/>
    </location>
</feature>
<feature type="transmembrane region" description="Helical" evidence="1">
    <location>
        <begin position="884"/>
        <end position="908"/>
    </location>
</feature>
<dbReference type="EC" id="3.1.-.-" evidence="1"/>
<proteinExistence type="inferred from homology"/>
<feature type="domain" description="GPI inositol-deacylase PGAP1-like alpha/beta" evidence="2">
    <location>
        <begin position="80"/>
        <end position="357"/>
    </location>
</feature>
<comment type="similarity">
    <text evidence="1">Belongs to the GPI inositol-deacylase family.</text>
</comment>
<evidence type="ECO:0000313" key="3">
    <source>
        <dbReference type="EMBL" id="CAA7397896.1"/>
    </source>
</evidence>
<evidence type="ECO:0000313" key="4">
    <source>
        <dbReference type="Proteomes" id="UP000663760"/>
    </source>
</evidence>
<dbReference type="OrthoDB" id="348976at2759"/>
<dbReference type="InterPro" id="IPR029058">
    <property type="entry name" value="AB_hydrolase_fold"/>
</dbReference>
<feature type="transmembrane region" description="Helical" evidence="1">
    <location>
        <begin position="12"/>
        <end position="29"/>
    </location>
</feature>
<keyword evidence="4" id="KW-1185">Reference proteome</keyword>
<keyword evidence="1" id="KW-0256">Endoplasmic reticulum</keyword>
<name>A0A7I8KKV4_SPIIN</name>
<feature type="transmembrane region" description="Helical" evidence="1">
    <location>
        <begin position="983"/>
        <end position="1002"/>
    </location>
</feature>
<dbReference type="PANTHER" id="PTHR47346:SF1">
    <property type="entry name" value="GPI INOSITOL-DEACYLASE"/>
    <property type="match status" value="1"/>
</dbReference>
<dbReference type="EMBL" id="LR746269">
    <property type="protein sequence ID" value="CAA7397896.1"/>
    <property type="molecule type" value="Genomic_DNA"/>
</dbReference>
<dbReference type="Proteomes" id="UP000663760">
    <property type="component" value="Chromosome 6"/>
</dbReference>
<dbReference type="Pfam" id="PF07819">
    <property type="entry name" value="PGAP1"/>
    <property type="match status" value="1"/>
</dbReference>
<evidence type="ECO:0000256" key="1">
    <source>
        <dbReference type="RuleBase" id="RU365011"/>
    </source>
</evidence>
<accession>A0A7I8KKV4</accession>
<dbReference type="SUPFAM" id="SSF53474">
    <property type="entry name" value="alpha/beta-Hydrolases"/>
    <property type="match status" value="1"/>
</dbReference>
<dbReference type="Gene3D" id="3.40.50.1820">
    <property type="entry name" value="alpha/beta hydrolase"/>
    <property type="match status" value="1"/>
</dbReference>
<protein>
    <recommendedName>
        <fullName evidence="1">GPI inositol-deacylase</fullName>
        <ecNumber evidence="1">3.1.-.-</ecNumber>
    </recommendedName>
</protein>
<evidence type="ECO:0000259" key="2">
    <source>
        <dbReference type="Pfam" id="PF07819"/>
    </source>
</evidence>
<feature type="transmembrane region" description="Helical" evidence="1">
    <location>
        <begin position="1051"/>
        <end position="1070"/>
    </location>
</feature>
<sequence>MQGCRARCRVGFLVVFSLWMGLVALYGLLKPAPSSCVMTYMYPTYIPISTAANISAGKYGLFLYHEGWKAIDFNEHLQNLNGVPVLFIPGNGGSYKQVRSLAAESSRAFQGGPLEPSYYKEASLTISGERSNALEGQDELSFPSSSQYTRKLDWFSVDLEEEHSALDGQILEEQTEYVVYAVHRILDQYKESMEARSKRGEVLQNLPTSVILVGHSMGGFVARAVVVHPQLRKSSVETLVTLSSPHQSPPVALQPSLGQLFSEVNSEWRKGYEIQTTRAGHFLSGPKLSHVLVISIAGGVYDHQIRTELTSLEGIVPPTHGFMIGTSSVKNVWLSVDHQSILWCNQLVIQISHTLLSLINPGNGRPFPGSQKRLAIFTKMLQSGVSQSFHRTGDLQPSLLENGALIKNARDPAGSQLMAHTSCPPPVHWPDDGLEKDLYVQSRTVTVLAMDGRRRWLDINKLGSNGQGHFILVTNLAPCYGIRLHLWPEKNRTSEMVFPETKSIVEVTSRMVHIPAGPAPRQIEPGSQTEQAPPSAFIQLDPEDMRGYRFLTISVAPRPTVSGRPPPAASMAVGQFFNPKEGQVELSPMLLLRTIYSQEDIFLSEDHPLPFNLSFSLSLGLLPVTLSVGTVGCGIKASTLHIEKQAGDVEHSSLCKLRCFPPVALAWDAMSGVHIVPNLYSEIIQVDSSPAKWGSNAESDKTTLLLLVDPHCSYKVSASVSLSSAASRFTLLYFSQIIGFMTAVVFFALMRQAHAWEFDLPLPSVLMAMEMNLRTPFPFLMFAILPICMFLFLSLLAAQSLPSVATFTVVSIVCYVIANGCLSILILSSQSVLYLAASVHIFIKKRWHGWEESYRFIFVRHVFNFSSALFSFKIMRALKGNPDAILAFVAIVLVTFVHPSVGLIFLLLVHAYNCHAALCSFLAASFRSERKEVFDSTNRDPKPQYGDVFNQILPLDENHSTSSASGKSFADTQLELFNYRHGLLILHLLAAVMFGPSLVAWLQRTRRMGHSFLGLLDSVLSAGVVLHGICGWKPDISSLKFHLPGIPYQDIGLNVLYLLCGYYCCIYALASAPYRAIHAMAAMGAISLVSKVIDRSRERGDNRFSRSRKHAHKHK</sequence>
<dbReference type="InterPro" id="IPR012908">
    <property type="entry name" value="PGAP1-ab_dom-like"/>
</dbReference>
<reference evidence="3" key="1">
    <citation type="submission" date="2020-02" db="EMBL/GenBank/DDBJ databases">
        <authorList>
            <person name="Scholz U."/>
            <person name="Mascher M."/>
            <person name="Fiebig A."/>
        </authorList>
    </citation>
    <scope>NUCLEOTIDE SEQUENCE</scope>
</reference>
<dbReference type="GO" id="GO:0016788">
    <property type="term" value="F:hydrolase activity, acting on ester bonds"/>
    <property type="evidence" value="ECO:0007669"/>
    <property type="project" value="InterPro"/>
</dbReference>
<comment type="function">
    <text evidence="1">Involved in inositol deacylation of GPI-anchored proteins which plays important roles in the quality control and ER-associated degradation of GPI-anchored proteins.</text>
</comment>
<dbReference type="GO" id="GO:0015031">
    <property type="term" value="P:protein transport"/>
    <property type="evidence" value="ECO:0007669"/>
    <property type="project" value="UniProtKB-KW"/>
</dbReference>
<gene>
    <name evidence="3" type="ORF">SI8410_06008561</name>
</gene>
<feature type="transmembrane region" description="Helical" evidence="1">
    <location>
        <begin position="777"/>
        <end position="798"/>
    </location>
</feature>
<keyword evidence="1" id="KW-1133">Transmembrane helix</keyword>
<organism evidence="3 4">
    <name type="scientific">Spirodela intermedia</name>
    <name type="common">Intermediate duckweed</name>
    <dbReference type="NCBI Taxonomy" id="51605"/>
    <lineage>
        <taxon>Eukaryota</taxon>
        <taxon>Viridiplantae</taxon>
        <taxon>Streptophyta</taxon>
        <taxon>Embryophyta</taxon>
        <taxon>Tracheophyta</taxon>
        <taxon>Spermatophyta</taxon>
        <taxon>Magnoliopsida</taxon>
        <taxon>Liliopsida</taxon>
        <taxon>Araceae</taxon>
        <taxon>Lemnoideae</taxon>
        <taxon>Spirodela</taxon>
    </lineage>
</organism>
<keyword evidence="1" id="KW-0812">Transmembrane</keyword>